<proteinExistence type="predicted"/>
<dbReference type="Pfam" id="PF09126">
    <property type="entry name" value="NaeI"/>
    <property type="match status" value="1"/>
</dbReference>
<dbReference type="AlphaFoldDB" id="A0A0A0BD75"/>
<evidence type="ECO:0000313" key="5">
    <source>
        <dbReference type="EMBL" id="KGM03859.1"/>
    </source>
</evidence>
<dbReference type="GO" id="GO:0003677">
    <property type="term" value="F:DNA binding"/>
    <property type="evidence" value="ECO:0007669"/>
    <property type="project" value="InterPro"/>
</dbReference>
<evidence type="ECO:0000313" key="6">
    <source>
        <dbReference type="Proteomes" id="UP000029833"/>
    </source>
</evidence>
<dbReference type="Gene3D" id="1.10.10.10">
    <property type="entry name" value="Winged helix-like DNA-binding domain superfamily/Winged helix DNA-binding domain"/>
    <property type="match status" value="1"/>
</dbReference>
<dbReference type="SUPFAM" id="SSF52980">
    <property type="entry name" value="Restriction endonuclease-like"/>
    <property type="match status" value="1"/>
</dbReference>
<keyword evidence="6" id="KW-1185">Reference proteome</keyword>
<sequence>MTDLALKPALPLPGHICTPDPRPGRTREPHEILAPEYDDELEQVHAWLAPSAVERAFTQAVDDAIKYVLDGSRTGRFDLMSPDVDSDERASVGTKLQYRIINELKLVKEPPLDTTILGVPVELKATVRKNWMIPTEGQCEVCLLVQVDAAGARHRAFLMRTHRAWLRGGANKDGKRGIVSAALALYALPVLDWTPLPPEPLKRLSPPQRDVVFAPRVGQTERLTALFGYLPDVVVPRSSIETVCAGNRDPMRRARQAKPVVAARHGLTLLCGTWRDDLELAASRGFDISGDAWVALTPAALERRGTA</sequence>
<dbReference type="InterPro" id="IPR036388">
    <property type="entry name" value="WH-like_DNA-bd_sf"/>
</dbReference>
<dbReference type="InterPro" id="IPR011335">
    <property type="entry name" value="Restrct_endonuc-II-like"/>
</dbReference>
<evidence type="ECO:0000256" key="3">
    <source>
        <dbReference type="ARBA" id="ARBA00022801"/>
    </source>
</evidence>
<keyword evidence="1" id="KW-0540">Nuclease</keyword>
<evidence type="ECO:0000256" key="1">
    <source>
        <dbReference type="ARBA" id="ARBA00022722"/>
    </source>
</evidence>
<organism evidence="5 6">
    <name type="scientific">Cellulomonas cellasea DSM 20118</name>
    <dbReference type="NCBI Taxonomy" id="1408250"/>
    <lineage>
        <taxon>Bacteria</taxon>
        <taxon>Bacillati</taxon>
        <taxon>Actinomycetota</taxon>
        <taxon>Actinomycetes</taxon>
        <taxon>Micrococcales</taxon>
        <taxon>Cellulomonadaceae</taxon>
        <taxon>Cellulomonas</taxon>
    </lineage>
</organism>
<gene>
    <name evidence="5" type="ORF">Q760_10285</name>
</gene>
<keyword evidence="2" id="KW-0255">Endonuclease</keyword>
<feature type="domain" description="Type II restriction enzyme NaeI" evidence="4">
    <location>
        <begin position="56"/>
        <end position="282"/>
    </location>
</feature>
<dbReference type="Gene3D" id="3.40.600.10">
    <property type="entry name" value="DNA mismatch repair MutH/Restriction endonuclease, type II"/>
    <property type="match status" value="1"/>
</dbReference>
<dbReference type="STRING" id="1408250.Q760_10285"/>
<dbReference type="InterPro" id="IPR037057">
    <property type="entry name" value="DNA_rep_MutH/T2_RE_sf"/>
</dbReference>
<protein>
    <recommendedName>
        <fullName evidence="4">Type II restriction enzyme NaeI domain-containing protein</fullName>
    </recommendedName>
</protein>
<evidence type="ECO:0000259" key="4">
    <source>
        <dbReference type="Pfam" id="PF09126"/>
    </source>
</evidence>
<dbReference type="RefSeq" id="WP_034624589.1">
    <property type="nucleotide sequence ID" value="NZ_AXNT01000003.1"/>
</dbReference>
<dbReference type="Proteomes" id="UP000029833">
    <property type="component" value="Unassembled WGS sequence"/>
</dbReference>
<dbReference type="InterPro" id="IPR015210">
    <property type="entry name" value="NaeI"/>
</dbReference>
<evidence type="ECO:0000256" key="2">
    <source>
        <dbReference type="ARBA" id="ARBA00022759"/>
    </source>
</evidence>
<accession>A0A0A0BD75</accession>
<dbReference type="GO" id="GO:0009036">
    <property type="term" value="F:type II site-specific deoxyribonuclease activity"/>
    <property type="evidence" value="ECO:0007669"/>
    <property type="project" value="InterPro"/>
</dbReference>
<dbReference type="GO" id="GO:0009307">
    <property type="term" value="P:DNA restriction-modification system"/>
    <property type="evidence" value="ECO:0007669"/>
    <property type="project" value="InterPro"/>
</dbReference>
<name>A0A0A0BD75_9CELL</name>
<keyword evidence="3" id="KW-0378">Hydrolase</keyword>
<comment type="caution">
    <text evidence="5">The sequence shown here is derived from an EMBL/GenBank/DDBJ whole genome shotgun (WGS) entry which is preliminary data.</text>
</comment>
<dbReference type="EMBL" id="AXNT01000003">
    <property type="protein sequence ID" value="KGM03859.1"/>
    <property type="molecule type" value="Genomic_DNA"/>
</dbReference>
<reference evidence="5 6" key="1">
    <citation type="submission" date="2013-10" db="EMBL/GenBank/DDBJ databases">
        <authorList>
            <person name="Wang G."/>
            <person name="Zhuang W."/>
        </authorList>
    </citation>
    <scope>NUCLEOTIDE SEQUENCE [LARGE SCALE GENOMIC DNA]</scope>
    <source>
        <strain evidence="5 6">DSM 20118</strain>
    </source>
</reference>